<dbReference type="RefSeq" id="WP_377276686.1">
    <property type="nucleotide sequence ID" value="NZ_JBHSGL010000005.1"/>
</dbReference>
<sequence length="504" mass="55250">MRYVKNERGYALLVVLLLVVLIMSISATFMAGSINHAKQEQAVDVSNQSVAAAEMGVLYYSTDFERALDQIRQEVSFATTAELNLLVDCLKAIDISACDTQAERIAWEKDIDSRMKQLYVKKTLNKINELIKINGVKTQSFSETVANYEPQAWSLENVSYTDTELSTVNQALVNRIVDAGLLKVRVKVIGASGSSEKTLSSLFSIKIPPSFLNPGEVYNVEQKIIAGKEDATYNDIFKINPPTQSCSSLLTAVIAKNAVAPFECKMTGNEKLSDFIGLITAANTTPKLDPKDFWVHVDDFQQNVCSANCNNLDFLGTNVVVRADDTGATNNMNNLVNGNLVITGTLTANSNLNNLGKNLSKQSIVLKELNITGNIKNLNYTNLMVLGKDSGTDSRLYIGGQFQIDNYSRLCMDIDRISKPDLARLAATVEVTNSGSIVYYSSDPANVFALTGADAVNRTKLFVKRNDNYATFLLNCGIAIKSTQSVPVSSPIVSDTEFDFEVEY</sequence>
<reference evidence="2" key="1">
    <citation type="journal article" date="2019" name="Int. J. Syst. Evol. Microbiol.">
        <title>The Global Catalogue of Microorganisms (GCM) 10K type strain sequencing project: providing services to taxonomists for standard genome sequencing and annotation.</title>
        <authorList>
            <consortium name="The Broad Institute Genomics Platform"/>
            <consortium name="The Broad Institute Genome Sequencing Center for Infectious Disease"/>
            <person name="Wu L."/>
            <person name="Ma J."/>
        </authorList>
    </citation>
    <scope>NUCLEOTIDE SEQUENCE [LARGE SCALE GENOMIC DNA]</scope>
    <source>
        <strain evidence="2">CGMCC 1.12151</strain>
    </source>
</reference>
<keyword evidence="2" id="KW-1185">Reference proteome</keyword>
<organism evidence="1 2">
    <name type="scientific">Planococcus dechangensis</name>
    <dbReference type="NCBI Taxonomy" id="1176255"/>
    <lineage>
        <taxon>Bacteria</taxon>
        <taxon>Bacillati</taxon>
        <taxon>Bacillota</taxon>
        <taxon>Bacilli</taxon>
        <taxon>Bacillales</taxon>
        <taxon>Caryophanaceae</taxon>
        <taxon>Planococcus</taxon>
    </lineage>
</organism>
<evidence type="ECO:0000313" key="2">
    <source>
        <dbReference type="Proteomes" id="UP001595932"/>
    </source>
</evidence>
<proteinExistence type="predicted"/>
<dbReference type="EMBL" id="JBHSGL010000005">
    <property type="protein sequence ID" value="MFC4711863.1"/>
    <property type="molecule type" value="Genomic_DNA"/>
</dbReference>
<accession>A0ABV9M9J7</accession>
<evidence type="ECO:0000313" key="1">
    <source>
        <dbReference type="EMBL" id="MFC4711863.1"/>
    </source>
</evidence>
<protein>
    <recommendedName>
        <fullName evidence="3">Type 4 fimbrial biogenesis protein PilX N-terminal domain-containing protein</fullName>
    </recommendedName>
</protein>
<name>A0ABV9M9J7_9BACL</name>
<comment type="caution">
    <text evidence="1">The sequence shown here is derived from an EMBL/GenBank/DDBJ whole genome shotgun (WGS) entry which is preliminary data.</text>
</comment>
<dbReference type="Proteomes" id="UP001595932">
    <property type="component" value="Unassembled WGS sequence"/>
</dbReference>
<evidence type="ECO:0008006" key="3">
    <source>
        <dbReference type="Google" id="ProtNLM"/>
    </source>
</evidence>
<gene>
    <name evidence="1" type="ORF">ACFO5U_03310</name>
</gene>